<dbReference type="InterPro" id="IPR015943">
    <property type="entry name" value="WD40/YVTN_repeat-like_dom_sf"/>
</dbReference>
<evidence type="ECO:0000313" key="1">
    <source>
        <dbReference type="EMBL" id="MPM53029.1"/>
    </source>
</evidence>
<name>A0A645AIN0_9ZZZZ</name>
<dbReference type="SUPFAM" id="SSF82171">
    <property type="entry name" value="DPP6 N-terminal domain-like"/>
    <property type="match status" value="1"/>
</dbReference>
<accession>A0A645AIN0</accession>
<gene>
    <name evidence="1" type="ORF">SDC9_99793</name>
</gene>
<dbReference type="AlphaFoldDB" id="A0A645AIN0"/>
<sequence length="416" mass="49339">MKMKQRIKDTILKNEIILKCYTIYHEYAKYVYQIGKPKFTIHEMTNLTGFLNHPQTFFGYYDKSPERNGHYIYHVVNSNTTDLHQSIDIYVDERKIGSSEAWNWQQGTMLSWLNDREIIYNIFKNHSYQAAIVNIETNQFRYISTPIYKVSRDGSFALSLNFRRLARLRPDYGYINLPYNDLERLDVNDGVFYIDLINNRTKLLVSFEMLIKLNPLPSMENAWHKVNHIDLSPDQKKIIFLHRWYDVNDLKHTRLVMYDLSAERLSVLADEDMISHCTWRNDNEIVGYLRYDSKDRYYRINITTKEINLLSPSEELVDDGHPGFSVDGRYMITDTYPDFTCKSRLLLYDTKTGKLLTIGQFYSPKRYKGVKRCDLHPRWSQNGEEITFDAVFEQTRHLYRLDIRKLLGEGADNGKN</sequence>
<dbReference type="EMBL" id="VSSQ01014141">
    <property type="protein sequence ID" value="MPM53029.1"/>
    <property type="molecule type" value="Genomic_DNA"/>
</dbReference>
<organism evidence="1">
    <name type="scientific">bioreactor metagenome</name>
    <dbReference type="NCBI Taxonomy" id="1076179"/>
    <lineage>
        <taxon>unclassified sequences</taxon>
        <taxon>metagenomes</taxon>
        <taxon>ecological metagenomes</taxon>
    </lineage>
</organism>
<reference evidence="1" key="1">
    <citation type="submission" date="2019-08" db="EMBL/GenBank/DDBJ databases">
        <authorList>
            <person name="Kucharzyk K."/>
            <person name="Murdoch R.W."/>
            <person name="Higgins S."/>
            <person name="Loffler F."/>
        </authorList>
    </citation>
    <scope>NUCLEOTIDE SEQUENCE</scope>
</reference>
<protein>
    <recommendedName>
        <fullName evidence="2">Protein TolB</fullName>
    </recommendedName>
</protein>
<proteinExistence type="predicted"/>
<dbReference type="Gene3D" id="2.130.10.10">
    <property type="entry name" value="YVTN repeat-like/Quinoprotein amine dehydrogenase"/>
    <property type="match status" value="1"/>
</dbReference>
<comment type="caution">
    <text evidence="1">The sequence shown here is derived from an EMBL/GenBank/DDBJ whole genome shotgun (WGS) entry which is preliminary data.</text>
</comment>
<evidence type="ECO:0008006" key="2">
    <source>
        <dbReference type="Google" id="ProtNLM"/>
    </source>
</evidence>